<keyword evidence="3" id="KW-1185">Reference proteome</keyword>
<dbReference type="Pfam" id="PF13460">
    <property type="entry name" value="NAD_binding_10"/>
    <property type="match status" value="1"/>
</dbReference>
<organism evidence="2 3">
    <name type="scientific">Vreelandella titanicae</name>
    <dbReference type="NCBI Taxonomy" id="664683"/>
    <lineage>
        <taxon>Bacteria</taxon>
        <taxon>Pseudomonadati</taxon>
        <taxon>Pseudomonadota</taxon>
        <taxon>Gammaproteobacteria</taxon>
        <taxon>Oceanospirillales</taxon>
        <taxon>Halomonadaceae</taxon>
        <taxon>Vreelandella</taxon>
    </lineage>
</organism>
<reference evidence="2 3" key="1">
    <citation type="submission" date="2019-12" db="EMBL/GenBank/DDBJ databases">
        <title>Genome sequencing and assembly of endphytes of Porphyra tenera.</title>
        <authorList>
            <person name="Park J.M."/>
            <person name="Shin R."/>
            <person name="Jo S.H."/>
        </authorList>
    </citation>
    <scope>NUCLEOTIDE SEQUENCE [LARGE SCALE GENOMIC DNA]</scope>
    <source>
        <strain evidence="2 3">GPM3</strain>
    </source>
</reference>
<gene>
    <name evidence="2" type="ORF">FX987_05040</name>
</gene>
<protein>
    <submittedName>
        <fullName evidence="2">NAD(P)H azoreductase</fullName>
        <ecNumber evidence="2">1.7.-.-</ecNumber>
    </submittedName>
</protein>
<dbReference type="PROSITE" id="PS51318">
    <property type="entry name" value="TAT"/>
    <property type="match status" value="1"/>
</dbReference>
<dbReference type="AlphaFoldDB" id="A0AAP9NSV7"/>
<name>A0AAP9NSV7_9GAMM</name>
<sequence>MDNKQLHHSEQCIGVNDVARRQLLSGLALGAGAGLAMSLAISPLANATNRTTGTRIVVTAPTGNIGSQVLTNLLTSSSDAKIRVIVRDPSRLPAQVLDQVEVIQGSHSDASIMDQALEGASSLFWLCPPDSRAESVMSAYVDFTRPACEAIKRNGLGSVVSISALGRGTPMAANAGYITASLAMDDLIASTGVAFRALTMPSFMDNIARQASSIHEQGRFFLPIDGDLKLPAVATRDIASVATGLLLDPTWRSQEEVPVLGPEDLSFNEMARIMSDVLDKPVIYEQVSFETYKTGFVQRGMSDAMAQGLTDMAKAKNEGIDNALNRTPENSMPTSFRQWCEEELRPLILV</sequence>
<dbReference type="Gene3D" id="3.90.25.10">
    <property type="entry name" value="UDP-galactose 4-epimerase, domain 1"/>
    <property type="match status" value="1"/>
</dbReference>
<dbReference type="PANTHER" id="PTHR43162">
    <property type="match status" value="1"/>
</dbReference>
<dbReference type="PANTHER" id="PTHR43162:SF1">
    <property type="entry name" value="PRESTALK A DIFFERENTIATION PROTEIN A"/>
    <property type="match status" value="1"/>
</dbReference>
<dbReference type="EC" id="1.7.-.-" evidence="2"/>
<dbReference type="Gene3D" id="3.40.50.720">
    <property type="entry name" value="NAD(P)-binding Rossmann-like Domain"/>
    <property type="match status" value="1"/>
</dbReference>
<dbReference type="Proteomes" id="UP000509761">
    <property type="component" value="Chromosome"/>
</dbReference>
<dbReference type="InterPro" id="IPR051604">
    <property type="entry name" value="Ergot_Alk_Oxidoreductase"/>
</dbReference>
<accession>A0AAP9NSV7</accession>
<dbReference type="InterPro" id="IPR036291">
    <property type="entry name" value="NAD(P)-bd_dom_sf"/>
</dbReference>
<dbReference type="RefSeq" id="WP_022519839.1">
    <property type="nucleotide sequence ID" value="NZ_CP054580.1"/>
</dbReference>
<dbReference type="EMBL" id="CP054580">
    <property type="protein sequence ID" value="QKS27219.1"/>
    <property type="molecule type" value="Genomic_DNA"/>
</dbReference>
<evidence type="ECO:0000313" key="2">
    <source>
        <dbReference type="EMBL" id="QKS27219.1"/>
    </source>
</evidence>
<feature type="domain" description="NAD(P)-binding" evidence="1">
    <location>
        <begin position="62"/>
        <end position="249"/>
    </location>
</feature>
<keyword evidence="2" id="KW-0560">Oxidoreductase</keyword>
<dbReference type="SUPFAM" id="SSF51735">
    <property type="entry name" value="NAD(P)-binding Rossmann-fold domains"/>
    <property type="match status" value="1"/>
</dbReference>
<proteinExistence type="predicted"/>
<dbReference type="InterPro" id="IPR016040">
    <property type="entry name" value="NAD(P)-bd_dom"/>
</dbReference>
<evidence type="ECO:0000313" key="3">
    <source>
        <dbReference type="Proteomes" id="UP000509761"/>
    </source>
</evidence>
<evidence type="ECO:0000259" key="1">
    <source>
        <dbReference type="Pfam" id="PF13460"/>
    </source>
</evidence>
<dbReference type="GO" id="GO:0016491">
    <property type="term" value="F:oxidoreductase activity"/>
    <property type="evidence" value="ECO:0007669"/>
    <property type="project" value="UniProtKB-KW"/>
</dbReference>
<dbReference type="InterPro" id="IPR006311">
    <property type="entry name" value="TAT_signal"/>
</dbReference>